<evidence type="ECO:0000256" key="2">
    <source>
        <dbReference type="ARBA" id="ARBA00022475"/>
    </source>
</evidence>
<feature type="transmembrane region" description="Helical" evidence="12">
    <location>
        <begin position="98"/>
        <end position="120"/>
    </location>
</feature>
<dbReference type="Pfam" id="PF13853">
    <property type="entry name" value="7tm_4"/>
    <property type="match status" value="1"/>
</dbReference>
<dbReference type="OrthoDB" id="9444602at2759"/>
<dbReference type="PRINTS" id="PR00245">
    <property type="entry name" value="OLFACTORYR"/>
</dbReference>
<dbReference type="CDD" id="cd13954">
    <property type="entry name" value="7tmA_OR"/>
    <property type="match status" value="1"/>
</dbReference>
<keyword evidence="3 12" id="KW-0716">Sensory transduction</keyword>
<evidence type="ECO:0000256" key="9">
    <source>
        <dbReference type="ARBA" id="ARBA00023170"/>
    </source>
</evidence>
<dbReference type="AlphaFoldDB" id="A0A6P7WGQ7"/>
<reference evidence="15" key="1">
    <citation type="submission" date="2025-08" db="UniProtKB">
        <authorList>
            <consortium name="RefSeq"/>
        </authorList>
    </citation>
    <scope>IDENTIFICATION</scope>
</reference>
<dbReference type="PROSITE" id="PS50262">
    <property type="entry name" value="G_PROTEIN_RECEP_F1_2"/>
    <property type="match status" value="1"/>
</dbReference>
<dbReference type="InterPro" id="IPR000276">
    <property type="entry name" value="GPCR_Rhodpsn"/>
</dbReference>
<keyword evidence="4 11" id="KW-0812">Transmembrane</keyword>
<dbReference type="Proteomes" id="UP000515156">
    <property type="component" value="Chromosome 14"/>
</dbReference>
<dbReference type="GO" id="GO:0005886">
    <property type="term" value="C:plasma membrane"/>
    <property type="evidence" value="ECO:0007669"/>
    <property type="project" value="UniProtKB-SubCell"/>
</dbReference>
<evidence type="ECO:0000313" key="15">
    <source>
        <dbReference type="RefSeq" id="XP_030042437.1"/>
    </source>
</evidence>
<keyword evidence="9 11" id="KW-0675">Receptor</keyword>
<dbReference type="PRINTS" id="PR00237">
    <property type="entry name" value="GPCRRHODOPSN"/>
</dbReference>
<evidence type="ECO:0000256" key="7">
    <source>
        <dbReference type="ARBA" id="ARBA00023040"/>
    </source>
</evidence>
<dbReference type="FunCoup" id="A0A6P7WGQ7">
    <property type="interactions" value="370"/>
</dbReference>
<dbReference type="InterPro" id="IPR047132">
    <property type="entry name" value="Olfact_rcpt_6C-like"/>
</dbReference>
<protein>
    <recommendedName>
        <fullName evidence="12">Olfactory receptor</fullName>
    </recommendedName>
</protein>
<keyword evidence="7 11" id="KW-0297">G-protein coupled receptor</keyword>
<keyword evidence="8 12" id="KW-0472">Membrane</keyword>
<evidence type="ECO:0000256" key="5">
    <source>
        <dbReference type="ARBA" id="ARBA00022725"/>
    </source>
</evidence>
<dbReference type="Gene3D" id="1.20.1070.10">
    <property type="entry name" value="Rhodopsin 7-helix transmembrane proteins"/>
    <property type="match status" value="1"/>
</dbReference>
<evidence type="ECO:0000256" key="8">
    <source>
        <dbReference type="ARBA" id="ARBA00023136"/>
    </source>
</evidence>
<dbReference type="InParanoid" id="A0A6P7WGQ7"/>
<organism evidence="14 15">
    <name type="scientific">Microcaecilia unicolor</name>
    <dbReference type="NCBI Taxonomy" id="1415580"/>
    <lineage>
        <taxon>Eukaryota</taxon>
        <taxon>Metazoa</taxon>
        <taxon>Chordata</taxon>
        <taxon>Craniata</taxon>
        <taxon>Vertebrata</taxon>
        <taxon>Euteleostomi</taxon>
        <taxon>Amphibia</taxon>
        <taxon>Gymnophiona</taxon>
        <taxon>Siphonopidae</taxon>
        <taxon>Microcaecilia</taxon>
    </lineage>
</organism>
<evidence type="ECO:0000313" key="14">
    <source>
        <dbReference type="Proteomes" id="UP000515156"/>
    </source>
</evidence>
<comment type="similarity">
    <text evidence="11">Belongs to the G-protein coupled receptor 1 family.</text>
</comment>
<dbReference type="GO" id="GO:0004930">
    <property type="term" value="F:G protein-coupled receptor activity"/>
    <property type="evidence" value="ECO:0007669"/>
    <property type="project" value="UniProtKB-KW"/>
</dbReference>
<proteinExistence type="inferred from homology"/>
<keyword evidence="14" id="KW-1185">Reference proteome</keyword>
<feature type="domain" description="G-protein coupled receptors family 1 profile" evidence="13">
    <location>
        <begin position="41"/>
        <end position="290"/>
    </location>
</feature>
<dbReference type="RefSeq" id="XP_030042437.1">
    <property type="nucleotide sequence ID" value="XM_030186577.1"/>
</dbReference>
<feature type="transmembrane region" description="Helical" evidence="12">
    <location>
        <begin position="25"/>
        <end position="49"/>
    </location>
</feature>
<feature type="transmembrane region" description="Helical" evidence="12">
    <location>
        <begin position="200"/>
        <end position="221"/>
    </location>
</feature>
<comment type="subcellular location">
    <subcellularLocation>
        <location evidence="1 12">Cell membrane</location>
        <topology evidence="1 12">Multi-pass membrane protein</topology>
    </subcellularLocation>
</comment>
<dbReference type="InterPro" id="IPR000725">
    <property type="entry name" value="Olfact_rcpt"/>
</dbReference>
<dbReference type="GeneID" id="115457153"/>
<gene>
    <name evidence="15" type="primary">LOC115457153</name>
</gene>
<feature type="transmembrane region" description="Helical" evidence="12">
    <location>
        <begin position="242"/>
        <end position="261"/>
    </location>
</feature>
<evidence type="ECO:0000256" key="3">
    <source>
        <dbReference type="ARBA" id="ARBA00022606"/>
    </source>
</evidence>
<evidence type="ECO:0000256" key="11">
    <source>
        <dbReference type="RuleBase" id="RU000688"/>
    </source>
</evidence>
<evidence type="ECO:0000259" key="13">
    <source>
        <dbReference type="PROSITE" id="PS50262"/>
    </source>
</evidence>
<evidence type="ECO:0000256" key="4">
    <source>
        <dbReference type="ARBA" id="ARBA00022692"/>
    </source>
</evidence>
<keyword evidence="10 11" id="KW-0807">Transducer</keyword>
<evidence type="ECO:0000256" key="1">
    <source>
        <dbReference type="ARBA" id="ARBA00004651"/>
    </source>
</evidence>
<keyword evidence="2 12" id="KW-1003">Cell membrane</keyword>
<dbReference type="PROSITE" id="PS00237">
    <property type="entry name" value="G_PROTEIN_RECEP_F1_1"/>
    <property type="match status" value="1"/>
</dbReference>
<accession>A0A6P7WGQ7</accession>
<dbReference type="FunFam" id="1.20.1070.10:FF:000001">
    <property type="entry name" value="Olfactory receptor"/>
    <property type="match status" value="1"/>
</dbReference>
<keyword evidence="5 12" id="KW-0552">Olfaction</keyword>
<dbReference type="PANTHER" id="PTHR26454">
    <property type="entry name" value="OLFACTORY RECEPTOR"/>
    <property type="match status" value="1"/>
</dbReference>
<evidence type="ECO:0000256" key="12">
    <source>
        <dbReference type="RuleBase" id="RU363047"/>
    </source>
</evidence>
<evidence type="ECO:0000256" key="10">
    <source>
        <dbReference type="ARBA" id="ARBA00023224"/>
    </source>
</evidence>
<name>A0A6P7WGQ7_9AMPH</name>
<dbReference type="SUPFAM" id="SSF81321">
    <property type="entry name" value="Family A G protein-coupled receptor-like"/>
    <property type="match status" value="1"/>
</dbReference>
<dbReference type="GO" id="GO:0004984">
    <property type="term" value="F:olfactory receptor activity"/>
    <property type="evidence" value="ECO:0007669"/>
    <property type="project" value="InterPro"/>
</dbReference>
<dbReference type="InterPro" id="IPR017452">
    <property type="entry name" value="GPCR_Rhodpsn_7TM"/>
</dbReference>
<feature type="transmembrane region" description="Helical" evidence="12">
    <location>
        <begin position="140"/>
        <end position="163"/>
    </location>
</feature>
<keyword evidence="6 12" id="KW-1133">Transmembrane helix</keyword>
<dbReference type="PANTHER" id="PTHR26454:SF73">
    <property type="entry name" value="OLFACTORY RECEPTOR"/>
    <property type="match status" value="1"/>
</dbReference>
<feature type="transmembrane region" description="Helical" evidence="12">
    <location>
        <begin position="273"/>
        <end position="292"/>
    </location>
</feature>
<dbReference type="KEGG" id="muo:115457153"/>
<sequence>MERENITIVREFIIVGFPGSLKLRIILFLTFLFIYIITCMGNVVIITVIRSDHHLHTPMYFFISNLSFLELWYTSSTIPKLLAIFLSGRGTISFSGCIFQLYFVLSLGVTENFLLAAMSYDRYVAICNPLRYTFLMSKRVCIKLVIGCWFSGFMSIVMPTVLISRLPYCASNVINHFFCDLSPLIQLSCSDTHVLQKFNLITAIVVILGTFFMIAVSYIYIVSTILRIKSSVGRKKAFSTCASHLMVVLLYYSSIIFMYIRPKADSSLESNKVMAVFCCIVTPLLNPIIYSLRNKNVKHALNKRITRKCAVISSTTKKKKEAWGQYEQVKETTMWLKEQKDKAKI</sequence>
<evidence type="ECO:0000256" key="6">
    <source>
        <dbReference type="ARBA" id="ARBA00022989"/>
    </source>
</evidence>